<dbReference type="AlphaFoldDB" id="A0A3R7PNE1"/>
<proteinExistence type="inferred from homology"/>
<reference evidence="4 5" key="2">
    <citation type="submission" date="2019-01" db="EMBL/GenBank/DDBJ databases">
        <title>The decoding of complex shrimp genome reveals the adaptation for benthos swimmer, frequently molting mechanism and breeding impact on genome.</title>
        <authorList>
            <person name="Sun Y."/>
            <person name="Gao Y."/>
            <person name="Yu Y."/>
        </authorList>
    </citation>
    <scope>NUCLEOTIDE SEQUENCE [LARGE SCALE GENOMIC DNA]</scope>
    <source>
        <tissue evidence="4">Muscle</tissue>
    </source>
</reference>
<feature type="domain" description="tRNA-splicing endonuclease subunit Sen54 N-terminal" evidence="3">
    <location>
        <begin position="52"/>
        <end position="117"/>
    </location>
</feature>
<evidence type="ECO:0000256" key="2">
    <source>
        <dbReference type="ARBA" id="ARBA00022694"/>
    </source>
</evidence>
<organism evidence="4 5">
    <name type="scientific">Penaeus vannamei</name>
    <name type="common">Whiteleg shrimp</name>
    <name type="synonym">Litopenaeus vannamei</name>
    <dbReference type="NCBI Taxonomy" id="6689"/>
    <lineage>
        <taxon>Eukaryota</taxon>
        <taxon>Metazoa</taxon>
        <taxon>Ecdysozoa</taxon>
        <taxon>Arthropoda</taxon>
        <taxon>Crustacea</taxon>
        <taxon>Multicrustacea</taxon>
        <taxon>Malacostraca</taxon>
        <taxon>Eumalacostraca</taxon>
        <taxon>Eucarida</taxon>
        <taxon>Decapoda</taxon>
        <taxon>Dendrobranchiata</taxon>
        <taxon>Penaeoidea</taxon>
        <taxon>Penaeidae</taxon>
        <taxon>Penaeus</taxon>
    </lineage>
</organism>
<dbReference type="PANTHER" id="PTHR21027">
    <property type="entry name" value="TRNA-SPLICING ENDONUCLEASE SUBUNIT SEN54"/>
    <property type="match status" value="1"/>
</dbReference>
<evidence type="ECO:0000313" key="5">
    <source>
        <dbReference type="Proteomes" id="UP000283509"/>
    </source>
</evidence>
<dbReference type="GO" id="GO:0000379">
    <property type="term" value="P:tRNA-type intron splice site recognition and cleavage"/>
    <property type="evidence" value="ECO:0007669"/>
    <property type="project" value="TreeGrafter"/>
</dbReference>
<keyword evidence="2" id="KW-0819">tRNA processing</keyword>
<dbReference type="PANTHER" id="PTHR21027:SF1">
    <property type="entry name" value="TRNA-SPLICING ENDONUCLEASE SUBUNIT SEN54"/>
    <property type="match status" value="1"/>
</dbReference>
<sequence>MNSFPFTRGGDLLRARGRDQLLPSWGQKEVDPSGSWLEEKQIDARLRDRQMLLEEPKFARRDAMACGEWLAESRMVRIVHEAGDFWQHMGAETDIGKCLYPEESIYLIETGELEVTYGDMPLSIQQAQSLMLQDAHQMDMYIVYTHLTRNGCKVIRHQPHLLFTRYEKVIRWQRWSHMEGPGRVLWRGHTVPLIKPGMAASTQSVLAACSLGDETSDVSDREWKIPKELQLSFHFDVYLPNVPYRKSQPSQPSKRITVLRDGQNPTPGQILDITTRFHDDVPVVSAVVVCGEVRLYTLSPVNIPQPSVSA</sequence>
<dbReference type="InterPro" id="IPR024336">
    <property type="entry name" value="tRNA_splic_suSen54_N"/>
</dbReference>
<evidence type="ECO:0000313" key="4">
    <source>
        <dbReference type="EMBL" id="ROT72072.1"/>
    </source>
</evidence>
<dbReference type="Pfam" id="PF12928">
    <property type="entry name" value="tRNA_int_end_N2"/>
    <property type="match status" value="1"/>
</dbReference>
<dbReference type="EMBL" id="QCYY01002213">
    <property type="protein sequence ID" value="ROT72072.1"/>
    <property type="molecule type" value="Genomic_DNA"/>
</dbReference>
<comment type="similarity">
    <text evidence="1">Belongs to the SEN54 family.</text>
</comment>
<keyword evidence="5" id="KW-1185">Reference proteome</keyword>
<dbReference type="GO" id="GO:0000214">
    <property type="term" value="C:tRNA-intron endonuclease complex"/>
    <property type="evidence" value="ECO:0007669"/>
    <property type="project" value="TreeGrafter"/>
</dbReference>
<name>A0A3R7PNE1_PENVA</name>
<gene>
    <name evidence="4" type="ORF">C7M84_009560</name>
</gene>
<protein>
    <recommendedName>
        <fullName evidence="3">tRNA-splicing endonuclease subunit Sen54 N-terminal domain-containing protein</fullName>
    </recommendedName>
</protein>
<dbReference type="STRING" id="6689.A0A3R7PNE1"/>
<dbReference type="OrthoDB" id="408683at2759"/>
<dbReference type="Proteomes" id="UP000283509">
    <property type="component" value="Unassembled WGS sequence"/>
</dbReference>
<evidence type="ECO:0000256" key="1">
    <source>
        <dbReference type="ARBA" id="ARBA00005736"/>
    </source>
</evidence>
<evidence type="ECO:0000259" key="3">
    <source>
        <dbReference type="Pfam" id="PF12928"/>
    </source>
</evidence>
<reference evidence="4 5" key="1">
    <citation type="submission" date="2018-04" db="EMBL/GenBank/DDBJ databases">
        <authorList>
            <person name="Zhang X."/>
            <person name="Yuan J."/>
            <person name="Li F."/>
            <person name="Xiang J."/>
        </authorList>
    </citation>
    <scope>NUCLEOTIDE SEQUENCE [LARGE SCALE GENOMIC DNA]</scope>
    <source>
        <tissue evidence="4">Muscle</tissue>
    </source>
</reference>
<accession>A0A3R7PNE1</accession>
<comment type="caution">
    <text evidence="4">The sequence shown here is derived from an EMBL/GenBank/DDBJ whole genome shotgun (WGS) entry which is preliminary data.</text>
</comment>
<dbReference type="InterPro" id="IPR024337">
    <property type="entry name" value="tRNA_splic_suSen54"/>
</dbReference>